<dbReference type="PROSITE" id="PS51272">
    <property type="entry name" value="SLH"/>
    <property type="match status" value="3"/>
</dbReference>
<dbReference type="InterPro" id="IPR029062">
    <property type="entry name" value="Class_I_gatase-like"/>
</dbReference>
<dbReference type="PANTHER" id="PTHR43308">
    <property type="entry name" value="OUTER MEMBRANE PROTEIN ALPHA-RELATED"/>
    <property type="match status" value="1"/>
</dbReference>
<dbReference type="EMBL" id="CP002293">
    <property type="protein sequence ID" value="ADP73144.1"/>
    <property type="molecule type" value="Genomic_DNA"/>
</dbReference>
<protein>
    <submittedName>
        <fullName evidence="2">S-layer domain-containing protein</fullName>
    </submittedName>
</protein>
<feature type="domain" description="SLH" evidence="1">
    <location>
        <begin position="586"/>
        <end position="643"/>
    </location>
</feature>
<dbReference type="PANTHER" id="PTHR43308:SF5">
    <property type="entry name" value="S-LAYER PROTEIN _ PEPTIDOGLYCAN ENDO-BETA-N-ACETYLGLUCOSAMINIDASE"/>
    <property type="match status" value="1"/>
</dbReference>
<proteinExistence type="predicted"/>
<dbReference type="SUPFAM" id="SSF52317">
    <property type="entry name" value="Class I glutamine amidotransferase-like"/>
    <property type="match status" value="1"/>
</dbReference>
<sequence>MFKHFKIWVGVLMAAFICVNVMHSHKAKAEEKVRVGLVVSELSEKYAFIKREGGYYNGTYIQPKQIGSSIKNKRIKARLLLENLGYEVEHVNDAQLSDPKQLAKFDSLFFPNTVMMSKAQRQAVKEYIKNGGGAIFAFAAARNDSARFPYKETDLDLTPIIYETKTWIWEWDNLSEVFQSAFINDVAIGNYTIRSAGNHPIVANALKRLGKTSILLENRRFGKYQPTWIEVIQPYQNNSYVTPILQYETIGYSSVPKHTPPKTGAAYAIEYGKGKAVWFGFQLLDYMTVDERLSNEWDEKNPNGQREVKGKAWDFLYGGEDLKILLDECVKWSAQPLAKFHPIDRKVTMSLTDVRAYPRASDYVVYGTMKAKNNGNIISRGTMKVELTDPSGKVKASYEKYVVGLVPKGESYPEKFVLTLPKNTPVGNYRLTAYYRAGRNNKAGVKVAGNTKIISIKDNRKSASILNMPSFKDISSHYWAKEDIDNLISLGVITGYQDGTFKPEAPVSRLQAAAMIVRSLGLSTKNRPDPQLEDVKPGQYGYDVIATVVDEGIFSGANGRFHPNAPLTREQMAKILVNAYRLTGEEEVHFRDISSSQWSKPYIATLLANQVTQANGLFRPNERTTRAQFAAFVSRSLRAADMD</sequence>
<dbReference type="Gene3D" id="3.40.50.880">
    <property type="match status" value="1"/>
</dbReference>
<dbReference type="KEGG" id="gmc:GY4MC1_0297"/>
<name>A0A7U3YC45_GEOS0</name>
<dbReference type="InterPro" id="IPR051465">
    <property type="entry name" value="Cell_Envelope_Struct_Comp"/>
</dbReference>
<dbReference type="AlphaFoldDB" id="A0A7U3YC45"/>
<gene>
    <name evidence="2" type="ORF">GY4MC1_0297</name>
</gene>
<accession>A0A7U3YC45</accession>
<dbReference type="InterPro" id="IPR001119">
    <property type="entry name" value="SLH_dom"/>
</dbReference>
<feature type="domain" description="SLH" evidence="1">
    <location>
        <begin position="467"/>
        <end position="530"/>
    </location>
</feature>
<organism evidence="2">
    <name type="scientific">Geobacillus sp. (strain Y4.1MC1)</name>
    <dbReference type="NCBI Taxonomy" id="581103"/>
    <lineage>
        <taxon>Bacteria</taxon>
        <taxon>Bacillati</taxon>
        <taxon>Bacillota</taxon>
        <taxon>Bacilli</taxon>
        <taxon>Bacillales</taxon>
        <taxon>Anoxybacillaceae</taxon>
        <taxon>Geobacillus</taxon>
    </lineage>
</organism>
<reference evidence="2" key="1">
    <citation type="submission" date="2010-10" db="EMBL/GenBank/DDBJ databases">
        <title>Complete sequence of chromosome of Geobacillus sp. Y4.1MC1.</title>
        <authorList>
            <consortium name="US DOE Joint Genome Institute"/>
            <person name="Lucas S."/>
            <person name="Copeland A."/>
            <person name="Lapidus A."/>
            <person name="Cheng J.-F."/>
            <person name="Bruce D."/>
            <person name="Goodwin L."/>
            <person name="Pitluck S."/>
            <person name="Chertkov O."/>
            <person name="Zhang X."/>
            <person name="Detter J.C."/>
            <person name="Han C."/>
            <person name="Tapia R."/>
            <person name="Land M."/>
            <person name="Hauser L."/>
            <person name="Jeffries C."/>
            <person name="Kyrpides N."/>
            <person name="Ivanova N."/>
            <person name="Ovchinnikova G."/>
            <person name="Brumm P."/>
            <person name="Mead D."/>
            <person name="Woyke T."/>
        </authorList>
    </citation>
    <scope>NUCLEOTIDE SEQUENCE [LARGE SCALE GENOMIC DNA]</scope>
    <source>
        <strain evidence="2">Y4.1MC1</strain>
    </source>
</reference>
<evidence type="ECO:0000259" key="1">
    <source>
        <dbReference type="PROSITE" id="PS51272"/>
    </source>
</evidence>
<feature type="domain" description="SLH" evidence="1">
    <location>
        <begin position="531"/>
        <end position="585"/>
    </location>
</feature>
<dbReference type="Pfam" id="PF00395">
    <property type="entry name" value="SLH"/>
    <property type="match status" value="3"/>
</dbReference>
<evidence type="ECO:0000313" key="2">
    <source>
        <dbReference type="EMBL" id="ADP73144.1"/>
    </source>
</evidence>